<comment type="function">
    <text evidence="6">Converts glutamate to gamma-aminobutyrate (GABA), consuming one intracellular proton in the reaction. The gad system helps to maintain a near-neutral intracellular pH when cells are exposed to extremely acidic conditions. The ability to survive transit through the acidic conditions of the stomach is essential for successful colonization of the mammalian host by commensal and pathogenic bacteria.</text>
</comment>
<feature type="modified residue" description="N6-(pyridoxal phosphate)lysine" evidence="8">
    <location>
        <position position="60"/>
    </location>
</feature>
<comment type="similarity">
    <text evidence="2 9">Belongs to the group II decarboxylase family.</text>
</comment>
<comment type="catalytic activity">
    <reaction evidence="7">
        <text>L-glutamate + H(+) = 4-aminobutanoate + CO2</text>
        <dbReference type="Rhea" id="RHEA:17785"/>
        <dbReference type="ChEBI" id="CHEBI:15378"/>
        <dbReference type="ChEBI" id="CHEBI:16526"/>
        <dbReference type="ChEBI" id="CHEBI:29985"/>
        <dbReference type="ChEBI" id="CHEBI:59888"/>
        <dbReference type="EC" id="4.1.1.15"/>
    </reaction>
</comment>
<dbReference type="AlphaFoldDB" id="A0A0A6ZZV4"/>
<dbReference type="KEGG" id="sdz:Asd1617_04660"/>
<dbReference type="InterPro" id="IPR002129">
    <property type="entry name" value="PyrdxlP-dep_de-COase"/>
</dbReference>
<dbReference type="Gene3D" id="3.40.640.10">
    <property type="entry name" value="Type I PLP-dependent aspartate aminotransferase-like (Major domain)"/>
    <property type="match status" value="1"/>
</dbReference>
<evidence type="ECO:0000256" key="2">
    <source>
        <dbReference type="ARBA" id="ARBA00009533"/>
    </source>
</evidence>
<dbReference type="EC" id="4.1.1.15" evidence="3"/>
<proteinExistence type="inferred from homology"/>
<dbReference type="PROSITE" id="PS00392">
    <property type="entry name" value="DDC_GAD_HDC_YDC"/>
    <property type="match status" value="1"/>
</dbReference>
<name>A0A0A6ZZV4_SHIDY</name>
<dbReference type="Pfam" id="PF00282">
    <property type="entry name" value="Pyridoxal_deC"/>
    <property type="match status" value="1"/>
</dbReference>
<keyword evidence="4 8" id="KW-0663">Pyridoxal phosphate</keyword>
<comment type="cofactor">
    <cofactor evidence="1 8 9">
        <name>pyridoxal 5'-phosphate</name>
        <dbReference type="ChEBI" id="CHEBI:597326"/>
    </cofactor>
</comment>
<accession>A0A0A6ZZV4</accession>
<dbReference type="InterPro" id="IPR015424">
    <property type="entry name" value="PyrdxlP-dep_Trfase"/>
</dbReference>
<evidence type="ECO:0000256" key="3">
    <source>
        <dbReference type="ARBA" id="ARBA00012421"/>
    </source>
</evidence>
<dbReference type="GO" id="GO:0006538">
    <property type="term" value="P:L-glutamate catabolic process"/>
    <property type="evidence" value="ECO:0007669"/>
    <property type="project" value="TreeGrafter"/>
</dbReference>
<dbReference type="InterPro" id="IPR021115">
    <property type="entry name" value="Pyridoxal-P_BS"/>
</dbReference>
<dbReference type="InterPro" id="IPR015421">
    <property type="entry name" value="PyrdxlP-dep_Trfase_major"/>
</dbReference>
<dbReference type="PANTHER" id="PTHR43321">
    <property type="entry name" value="GLUTAMATE DECARBOXYLASE"/>
    <property type="match status" value="1"/>
</dbReference>
<dbReference type="Proteomes" id="UP000031647">
    <property type="component" value="Chromosome"/>
</dbReference>
<evidence type="ECO:0000256" key="8">
    <source>
        <dbReference type="PIRSR" id="PIRSR602129-50"/>
    </source>
</evidence>
<evidence type="ECO:0000256" key="6">
    <source>
        <dbReference type="ARBA" id="ARBA00024984"/>
    </source>
</evidence>
<dbReference type="GO" id="GO:0005829">
    <property type="term" value="C:cytosol"/>
    <property type="evidence" value="ECO:0007669"/>
    <property type="project" value="TreeGrafter"/>
</dbReference>
<dbReference type="GO" id="GO:0030170">
    <property type="term" value="F:pyridoxal phosphate binding"/>
    <property type="evidence" value="ECO:0007669"/>
    <property type="project" value="InterPro"/>
</dbReference>
<evidence type="ECO:0000256" key="1">
    <source>
        <dbReference type="ARBA" id="ARBA00001933"/>
    </source>
</evidence>
<evidence type="ECO:0000313" key="11">
    <source>
        <dbReference type="Proteomes" id="UP000031647"/>
    </source>
</evidence>
<dbReference type="FunFam" id="3.90.1150.160:FF:000002">
    <property type="entry name" value="Glutamate decarboxylase"/>
    <property type="match status" value="1"/>
</dbReference>
<gene>
    <name evidence="10" type="ORF">Asd1617_04660</name>
</gene>
<reference evidence="10 11" key="1">
    <citation type="submission" date="2013-09" db="EMBL/GenBank/DDBJ databases">
        <title>Comparative genomics of Sd1617 to representative strains in evaluating its pathogenesis.</title>
        <authorList>
            <person name="Aksomboon Vongsawan A."/>
            <person name="Kapatral V."/>
            <person name="Vaisvil B."/>
            <person name="Serichantalergs O."/>
            <person name="Hale T.L."/>
            <person name="Mason C.J."/>
        </authorList>
    </citation>
    <scope>NUCLEOTIDE SEQUENCE [LARGE SCALE GENOMIC DNA]</scope>
    <source>
        <strain evidence="10 11">1617</strain>
    </source>
</reference>
<dbReference type="SUPFAM" id="SSF53383">
    <property type="entry name" value="PLP-dependent transferases"/>
    <property type="match status" value="1"/>
</dbReference>
<dbReference type="EMBL" id="CP006736">
    <property type="protein sequence ID" value="AHA67487.1"/>
    <property type="molecule type" value="Genomic_DNA"/>
</dbReference>
<dbReference type="Gene3D" id="3.90.1150.160">
    <property type="match status" value="1"/>
</dbReference>
<protein>
    <recommendedName>
        <fullName evidence="3">glutamate decarboxylase</fullName>
        <ecNumber evidence="3">4.1.1.15</ecNumber>
    </recommendedName>
</protein>
<dbReference type="PANTHER" id="PTHR43321:SF3">
    <property type="entry name" value="GLUTAMATE DECARBOXYLASE"/>
    <property type="match status" value="1"/>
</dbReference>
<dbReference type="InterPro" id="IPR010107">
    <property type="entry name" value="Glutamate_decarboxylase"/>
</dbReference>
<keyword evidence="5 9" id="KW-0456">Lyase</keyword>
<evidence type="ECO:0000256" key="9">
    <source>
        <dbReference type="RuleBase" id="RU000382"/>
    </source>
</evidence>
<evidence type="ECO:0000256" key="4">
    <source>
        <dbReference type="ARBA" id="ARBA00022898"/>
    </source>
</evidence>
<dbReference type="GO" id="GO:0004351">
    <property type="term" value="F:glutamate decarboxylase activity"/>
    <property type="evidence" value="ECO:0007669"/>
    <property type="project" value="UniProtKB-EC"/>
</dbReference>
<evidence type="ECO:0000313" key="10">
    <source>
        <dbReference type="EMBL" id="AHA67487.1"/>
    </source>
</evidence>
<dbReference type="PATRIC" id="fig|754093.4.peg.4539"/>
<organism evidence="10 11">
    <name type="scientific">Shigella dysenteriae 1617</name>
    <dbReference type="NCBI Taxonomy" id="754093"/>
    <lineage>
        <taxon>Bacteria</taxon>
        <taxon>Pseudomonadati</taxon>
        <taxon>Pseudomonadota</taxon>
        <taxon>Gammaproteobacteria</taxon>
        <taxon>Enterobacterales</taxon>
        <taxon>Enterobacteriaceae</taxon>
        <taxon>Shigella</taxon>
    </lineage>
</organism>
<evidence type="ECO:0000256" key="5">
    <source>
        <dbReference type="ARBA" id="ARBA00023239"/>
    </source>
</evidence>
<evidence type="ECO:0000256" key="7">
    <source>
        <dbReference type="ARBA" id="ARBA00048868"/>
    </source>
</evidence>
<sequence>MSSRNRCTMHWINSRPTPVSTSTCTSTLLAVASWHRSSPRISSGDFRLPRVKSISASGHKFGLAPLGCGWVIWRDEEALPQELVFNVDYLGGQIGTFAINFSRPAGQVIAQYYEFLRLGREGYTKVQNASYQVAAYLADEITKLGPYEFICTGRPDEGIPAVCFKLKDGEDPGYTLYDLSERLRLRGWQVPAFTLGGEATDLVVMRIMCRRGFEMDFAELLLEDYKASLKYLSDHPKLQGIAQQNSFKHT</sequence>
<dbReference type="HOGENOM" id="CLU_019582_2_0_6"/>